<comment type="caution">
    <text evidence="2">The sequence shown here is derived from an EMBL/GenBank/DDBJ whole genome shotgun (WGS) entry which is preliminary data.</text>
</comment>
<proteinExistence type="predicted"/>
<dbReference type="EMBL" id="WIGN01000427">
    <property type="protein sequence ID" value="KAF6793719.1"/>
    <property type="molecule type" value="Genomic_DNA"/>
</dbReference>
<name>A0A8H6IRW6_9PEZI</name>
<gene>
    <name evidence="2" type="ORF">CSOJ01_13871</name>
</gene>
<evidence type="ECO:0000313" key="2">
    <source>
        <dbReference type="EMBL" id="KAF6793719.1"/>
    </source>
</evidence>
<protein>
    <submittedName>
        <fullName evidence="2">Uncharacterized protein</fullName>
    </submittedName>
</protein>
<accession>A0A8H6IRW6</accession>
<dbReference type="AlphaFoldDB" id="A0A8H6IRW6"/>
<feature type="compositionally biased region" description="Basic and acidic residues" evidence="1">
    <location>
        <begin position="73"/>
        <end position="88"/>
    </location>
</feature>
<organism evidence="2 3">
    <name type="scientific">Colletotrichum sojae</name>
    <dbReference type="NCBI Taxonomy" id="2175907"/>
    <lineage>
        <taxon>Eukaryota</taxon>
        <taxon>Fungi</taxon>
        <taxon>Dikarya</taxon>
        <taxon>Ascomycota</taxon>
        <taxon>Pezizomycotina</taxon>
        <taxon>Sordariomycetes</taxon>
        <taxon>Hypocreomycetidae</taxon>
        <taxon>Glomerellales</taxon>
        <taxon>Glomerellaceae</taxon>
        <taxon>Colletotrichum</taxon>
        <taxon>Colletotrichum orchidearum species complex</taxon>
    </lineage>
</organism>
<sequence>MDERDQRHGVAPSATPRGGLAGNVGSRQLPDTAARSEKSISGGGVRGSRRVNPLVSASSKSEEALTRSGRLRGLRDSLAGKESARPIREPCGIEPRHPRHQEKITTGQPIRSLQALIAMARARGEDILKLYDSHYSNGWTAINPEIASSASGGLSTGAVVQLGRIRFPFGRGGDVDPTPGRRATHIGPIAVANRRLTRAEERGAA</sequence>
<feature type="region of interest" description="Disordered" evidence="1">
    <location>
        <begin position="1"/>
        <end position="99"/>
    </location>
</feature>
<dbReference type="Proteomes" id="UP000652219">
    <property type="component" value="Unassembled WGS sequence"/>
</dbReference>
<keyword evidence="3" id="KW-1185">Reference proteome</keyword>
<reference evidence="2 3" key="1">
    <citation type="journal article" date="2020" name="Phytopathology">
        <title>Genome Sequence Resources of Colletotrichum truncatum, C. plurivorum, C. musicola, and C. sojae: Four Species Pathogenic to Soybean (Glycine max).</title>
        <authorList>
            <person name="Rogerio F."/>
            <person name="Boufleur T.R."/>
            <person name="Ciampi-Guillardi M."/>
            <person name="Sukno S.A."/>
            <person name="Thon M.R."/>
            <person name="Massola Junior N.S."/>
            <person name="Baroncelli R."/>
        </authorList>
    </citation>
    <scope>NUCLEOTIDE SEQUENCE [LARGE SCALE GENOMIC DNA]</scope>
    <source>
        <strain evidence="2 3">LFN0009</strain>
    </source>
</reference>
<evidence type="ECO:0000256" key="1">
    <source>
        <dbReference type="SAM" id="MobiDB-lite"/>
    </source>
</evidence>
<evidence type="ECO:0000313" key="3">
    <source>
        <dbReference type="Proteomes" id="UP000652219"/>
    </source>
</evidence>